<feature type="binding site" evidence="8">
    <location>
        <position position="129"/>
    </location>
    <ligand>
        <name>Zn(2+)</name>
        <dbReference type="ChEBI" id="CHEBI:29105"/>
    </ligand>
</feature>
<keyword evidence="6" id="KW-0119">Carbohydrate metabolism</keyword>
<dbReference type="InterPro" id="IPR005850">
    <property type="entry name" value="GalP_Utransf_C"/>
</dbReference>
<feature type="domain" description="Galactose-1-phosphate uridyl transferase C-terminal" evidence="10">
    <location>
        <begin position="150"/>
        <end position="236"/>
    </location>
</feature>
<comment type="similarity">
    <text evidence="1">Belongs to the galactose-1-phosphate uridylyltransferase type 1 family.</text>
</comment>
<evidence type="ECO:0000256" key="4">
    <source>
        <dbReference type="ARBA" id="ARBA00022723"/>
    </source>
</evidence>
<feature type="binding site" evidence="8">
    <location>
        <position position="35"/>
    </location>
    <ligand>
        <name>Zn(2+)</name>
        <dbReference type="ChEBI" id="CHEBI:29105"/>
    </ligand>
</feature>
<reference evidence="12" key="1">
    <citation type="submission" date="2017-09" db="EMBL/GenBank/DDBJ databases">
        <title>Depth-based differentiation of microbial function through sediment-hosted aquifers and enrichment of novel symbionts in the deep terrestrial subsurface.</title>
        <authorList>
            <person name="Probst A.J."/>
            <person name="Ladd B."/>
            <person name="Jarett J.K."/>
            <person name="Geller-Mcgrath D.E."/>
            <person name="Sieber C.M.K."/>
            <person name="Emerson J.B."/>
            <person name="Anantharaman K."/>
            <person name="Thomas B.C."/>
            <person name="Malmstrom R."/>
            <person name="Stieglmeier M."/>
            <person name="Klingl A."/>
            <person name="Woyke T."/>
            <person name="Ryan C.M."/>
            <person name="Banfield J.F."/>
        </authorList>
    </citation>
    <scope>NUCLEOTIDE SEQUENCE [LARGE SCALE GENOMIC DNA]</scope>
</reference>
<evidence type="ECO:0000259" key="10">
    <source>
        <dbReference type="Pfam" id="PF02744"/>
    </source>
</evidence>
<evidence type="ECO:0000256" key="1">
    <source>
        <dbReference type="ARBA" id="ARBA00010951"/>
    </source>
</evidence>
<evidence type="ECO:0000256" key="8">
    <source>
        <dbReference type="PIRSR" id="PIRSR000808-3"/>
    </source>
</evidence>
<dbReference type="Pfam" id="PF02744">
    <property type="entry name" value="GalP_UDP_tr_C"/>
    <property type="match status" value="1"/>
</dbReference>
<dbReference type="GO" id="GO:0008270">
    <property type="term" value="F:zinc ion binding"/>
    <property type="evidence" value="ECO:0007669"/>
    <property type="project" value="InterPro"/>
</dbReference>
<dbReference type="UniPathway" id="UPA00214"/>
<evidence type="ECO:0000256" key="5">
    <source>
        <dbReference type="ARBA" id="ARBA00022833"/>
    </source>
</evidence>
<evidence type="ECO:0000256" key="6">
    <source>
        <dbReference type="ARBA" id="ARBA00023277"/>
    </source>
</evidence>
<dbReference type="EMBL" id="PEYU01000025">
    <property type="protein sequence ID" value="PIS22549.1"/>
    <property type="molecule type" value="Genomic_DNA"/>
</dbReference>
<dbReference type="PANTHER" id="PTHR42763:SF2">
    <property type="entry name" value="ADP-GLUCOSE PHOSPHORYLASE"/>
    <property type="match status" value="1"/>
</dbReference>
<dbReference type="InterPro" id="IPR005849">
    <property type="entry name" value="GalP_Utransf_N"/>
</dbReference>
<dbReference type="AlphaFoldDB" id="A0A2H0XEG8"/>
<sequence>MGIFIFDPLTGEPTISATNRAKRHNQATGVENPPCYFCKGNEALTTQTLYQDADDWNVRVFQNKYPLMPDHEVIVHSPQHDKDMEDFSHRQNVKIVRAYLNRVSCFGMQDKEVIIFNNKGGKAGASIVHPHSQIVAAKGFPGILEKEKESALHYFNEKGSCYWCDEWREAVATKSRVVYESSHFVLFCPKASRWSYEVVLVPKNHKPNFGFIDDMEINDLAKVLPGALLTYKNCFKNPDRNFWIHTVRYEPYHWHIGFIPHIRVFGALELGAGIWVSDKATPEDAGVELAKFYPA</sequence>
<comment type="cofactor">
    <cofactor evidence="8">
        <name>Zn(2+)</name>
        <dbReference type="ChEBI" id="CHEBI:29105"/>
    </cofactor>
    <text evidence="8">Binds 1 zinc ion per subunit.</text>
</comment>
<dbReference type="GO" id="GO:0006012">
    <property type="term" value="P:galactose metabolic process"/>
    <property type="evidence" value="ECO:0007669"/>
    <property type="project" value="UniProtKB-UniPathway"/>
</dbReference>
<accession>A0A2H0XEG8</accession>
<dbReference type="Proteomes" id="UP000231252">
    <property type="component" value="Unassembled WGS sequence"/>
</dbReference>
<feature type="binding site" evidence="8">
    <location>
        <position position="80"/>
    </location>
    <ligand>
        <name>Zn(2+)</name>
        <dbReference type="ChEBI" id="CHEBI:29105"/>
    </ligand>
</feature>
<keyword evidence="5 8" id="KW-0862">Zinc</keyword>
<dbReference type="SUPFAM" id="SSF54197">
    <property type="entry name" value="HIT-like"/>
    <property type="match status" value="2"/>
</dbReference>
<keyword evidence="3" id="KW-0548">Nucleotidyltransferase</keyword>
<evidence type="ECO:0000259" key="9">
    <source>
        <dbReference type="Pfam" id="PF01087"/>
    </source>
</evidence>
<evidence type="ECO:0000256" key="2">
    <source>
        <dbReference type="ARBA" id="ARBA00022679"/>
    </source>
</evidence>
<comment type="caution">
    <text evidence="11">The sequence shown here is derived from an EMBL/GenBank/DDBJ whole genome shotgun (WGS) entry which is preliminary data.</text>
</comment>
<gene>
    <name evidence="11" type="ORF">COT50_01420</name>
</gene>
<keyword evidence="2" id="KW-0808">Transferase</keyword>
<feature type="active site" description="Tele-UMP-histidine intermediate" evidence="7">
    <location>
        <position position="131"/>
    </location>
</feature>
<evidence type="ECO:0000313" key="12">
    <source>
        <dbReference type="Proteomes" id="UP000231252"/>
    </source>
</evidence>
<dbReference type="Pfam" id="PF01087">
    <property type="entry name" value="GalP_UDP_transf"/>
    <property type="match status" value="1"/>
</dbReference>
<dbReference type="GO" id="GO:0008108">
    <property type="term" value="F:UDP-glucose:hexose-1-phosphate uridylyltransferase activity"/>
    <property type="evidence" value="ECO:0007669"/>
    <property type="project" value="InterPro"/>
</dbReference>
<evidence type="ECO:0000256" key="3">
    <source>
        <dbReference type="ARBA" id="ARBA00022695"/>
    </source>
</evidence>
<dbReference type="Gene3D" id="3.30.428.10">
    <property type="entry name" value="HIT-like"/>
    <property type="match status" value="3"/>
</dbReference>
<dbReference type="InterPro" id="IPR036265">
    <property type="entry name" value="HIT-like_sf"/>
</dbReference>
<dbReference type="PIRSF" id="PIRSF000808">
    <property type="entry name" value="GalT"/>
    <property type="match status" value="1"/>
</dbReference>
<dbReference type="InterPro" id="IPR053177">
    <property type="entry name" value="ADP-glucose_phosphorylase"/>
</dbReference>
<feature type="domain" description="Galactose-1-phosphate uridyl transferase N-terminal" evidence="9">
    <location>
        <begin position="71"/>
        <end position="139"/>
    </location>
</feature>
<name>A0A2H0XEG8_UNCKA</name>
<keyword evidence="4 8" id="KW-0479">Metal-binding</keyword>
<feature type="binding site" evidence="8">
    <location>
        <position position="38"/>
    </location>
    <ligand>
        <name>Zn(2+)</name>
        <dbReference type="ChEBI" id="CHEBI:29105"/>
    </ligand>
</feature>
<organism evidence="11 12">
    <name type="scientific">candidate division WWE3 bacterium CG08_land_8_20_14_0_20_41_10</name>
    <dbReference type="NCBI Taxonomy" id="1975085"/>
    <lineage>
        <taxon>Bacteria</taxon>
        <taxon>Katanobacteria</taxon>
    </lineage>
</organism>
<proteinExistence type="inferred from homology"/>
<protein>
    <submittedName>
        <fullName evidence="11">Uncharacterized protein</fullName>
    </submittedName>
</protein>
<dbReference type="InterPro" id="IPR001937">
    <property type="entry name" value="GalP_UDPtransf1"/>
</dbReference>
<dbReference type="PANTHER" id="PTHR42763">
    <property type="entry name" value="ADP-GLUCOSE PHOSPHORYLASE"/>
    <property type="match status" value="1"/>
</dbReference>
<evidence type="ECO:0000256" key="7">
    <source>
        <dbReference type="PIRSR" id="PIRSR000808-1"/>
    </source>
</evidence>
<evidence type="ECO:0000313" key="11">
    <source>
        <dbReference type="EMBL" id="PIS22549.1"/>
    </source>
</evidence>